<accession>A0ABN2Z1Y3</accession>
<sequence>MARSTEPVALDRELQTGGANYRVKVRTGDRSWDELARDLAALDADRYVVITDGDVPAGLLARVPAQVLRIPGTCTLQTVERLAERILLAGATRRTLVLGVGDDRTGDVAGLLAGLLFQGLRLVHVPTTLSAMCGPALSLRHVLPSAVLGTHHAPELVWDQLDLLRDRPADELRADLAHLVRSVLAVCPAQYDRVAAVLNPDARYGPAELAAFVALCTDARAAVTAYDPLERGPGRVLGYGSTIGRAVRLLTGGALRPGYADGLGMLAAARTAAHLGLLDAAGERAHRELLLRSGSPVALPAGTDPDGLPAAVRLAAERGGEAGLVLLAGLGRPYVADGSLLTQVGEDTLRAGVEALRAGGVPSSRTGGAPVPARADR</sequence>
<dbReference type="Gene3D" id="1.20.1090.10">
    <property type="entry name" value="Dehydroquinate synthase-like - alpha domain"/>
    <property type="match status" value="1"/>
</dbReference>
<dbReference type="Gene3D" id="3.40.50.1970">
    <property type="match status" value="1"/>
</dbReference>
<evidence type="ECO:0000256" key="1">
    <source>
        <dbReference type="ARBA" id="ARBA00001911"/>
    </source>
</evidence>
<reference evidence="8 9" key="1">
    <citation type="journal article" date="2019" name="Int. J. Syst. Evol. Microbiol.">
        <title>The Global Catalogue of Microorganisms (GCM) 10K type strain sequencing project: providing services to taxonomists for standard genome sequencing and annotation.</title>
        <authorList>
            <consortium name="The Broad Institute Genomics Platform"/>
            <consortium name="The Broad Institute Genome Sequencing Center for Infectious Disease"/>
            <person name="Wu L."/>
            <person name="Ma J."/>
        </authorList>
    </citation>
    <scope>NUCLEOTIDE SEQUENCE [LARGE SCALE GENOMIC DNA]</scope>
    <source>
        <strain evidence="8 9">JCM 14560</strain>
    </source>
</reference>
<dbReference type="PANTHER" id="PTHR43622">
    <property type="entry name" value="3-DEHYDROQUINATE SYNTHASE"/>
    <property type="match status" value="1"/>
</dbReference>
<comment type="cofactor">
    <cofactor evidence="1">
        <name>NAD(+)</name>
        <dbReference type="ChEBI" id="CHEBI:57540"/>
    </cofactor>
</comment>
<feature type="domain" description="3-dehydroquinate synthase N-terminal" evidence="6">
    <location>
        <begin position="75"/>
        <end position="173"/>
    </location>
</feature>
<evidence type="ECO:0008006" key="10">
    <source>
        <dbReference type="Google" id="ProtNLM"/>
    </source>
</evidence>
<evidence type="ECO:0000256" key="4">
    <source>
        <dbReference type="ARBA" id="ARBA00023141"/>
    </source>
</evidence>
<dbReference type="PANTHER" id="PTHR43622:SF7">
    <property type="entry name" value="3-DEHYDROQUINATE SYNTHASE, CHLOROPLASTIC"/>
    <property type="match status" value="1"/>
</dbReference>
<dbReference type="Pfam" id="PF01761">
    <property type="entry name" value="DHQ_synthase"/>
    <property type="match status" value="1"/>
</dbReference>
<dbReference type="Proteomes" id="UP001422759">
    <property type="component" value="Unassembled WGS sequence"/>
</dbReference>
<evidence type="ECO:0000313" key="9">
    <source>
        <dbReference type="Proteomes" id="UP001422759"/>
    </source>
</evidence>
<protein>
    <recommendedName>
        <fullName evidence="10">3-dehydroquinate synthase</fullName>
    </recommendedName>
</protein>
<dbReference type="InterPro" id="IPR056179">
    <property type="entry name" value="DHQS_C"/>
</dbReference>
<comment type="caution">
    <text evidence="8">The sequence shown here is derived from an EMBL/GenBank/DDBJ whole genome shotgun (WGS) entry which is preliminary data.</text>
</comment>
<evidence type="ECO:0000313" key="8">
    <source>
        <dbReference type="EMBL" id="GAA2135512.1"/>
    </source>
</evidence>
<proteinExistence type="predicted"/>
<dbReference type="EMBL" id="BAAANT010000005">
    <property type="protein sequence ID" value="GAA2135512.1"/>
    <property type="molecule type" value="Genomic_DNA"/>
</dbReference>
<feature type="domain" description="3-dehydroquinate synthase C-terminal" evidence="7">
    <location>
        <begin position="205"/>
        <end position="300"/>
    </location>
</feature>
<keyword evidence="2" id="KW-0028">Amino-acid biosynthesis</keyword>
<evidence type="ECO:0000256" key="3">
    <source>
        <dbReference type="ARBA" id="ARBA00023027"/>
    </source>
</evidence>
<evidence type="ECO:0000259" key="7">
    <source>
        <dbReference type="Pfam" id="PF24621"/>
    </source>
</evidence>
<evidence type="ECO:0000256" key="2">
    <source>
        <dbReference type="ARBA" id="ARBA00022605"/>
    </source>
</evidence>
<evidence type="ECO:0000259" key="6">
    <source>
        <dbReference type="Pfam" id="PF01761"/>
    </source>
</evidence>
<gene>
    <name evidence="8" type="ORF">GCM10009760_14140</name>
</gene>
<keyword evidence="3" id="KW-0520">NAD</keyword>
<dbReference type="InterPro" id="IPR030960">
    <property type="entry name" value="DHQS/DOIS_N"/>
</dbReference>
<name>A0ABN2Z1Y3_9ACTN</name>
<evidence type="ECO:0000256" key="5">
    <source>
        <dbReference type="ARBA" id="ARBA00023239"/>
    </source>
</evidence>
<keyword evidence="4" id="KW-0057">Aromatic amino acid biosynthesis</keyword>
<keyword evidence="9" id="KW-1185">Reference proteome</keyword>
<keyword evidence="5" id="KW-0456">Lyase</keyword>
<dbReference type="Pfam" id="PF24621">
    <property type="entry name" value="DHQS_C"/>
    <property type="match status" value="1"/>
</dbReference>
<organism evidence="8 9">
    <name type="scientific">Kitasatospora kazusensis</name>
    <dbReference type="NCBI Taxonomy" id="407974"/>
    <lineage>
        <taxon>Bacteria</taxon>
        <taxon>Bacillati</taxon>
        <taxon>Actinomycetota</taxon>
        <taxon>Actinomycetes</taxon>
        <taxon>Kitasatosporales</taxon>
        <taxon>Streptomycetaceae</taxon>
        <taxon>Kitasatospora</taxon>
    </lineage>
</organism>
<dbReference type="RefSeq" id="WP_344461872.1">
    <property type="nucleotide sequence ID" value="NZ_BAAANT010000005.1"/>
</dbReference>
<dbReference type="SUPFAM" id="SSF56796">
    <property type="entry name" value="Dehydroquinate synthase-like"/>
    <property type="match status" value="1"/>
</dbReference>
<dbReference type="InterPro" id="IPR050071">
    <property type="entry name" value="Dehydroquinate_synthase"/>
</dbReference>